<evidence type="ECO:0000313" key="2">
    <source>
        <dbReference type="EMBL" id="KKK73672.1"/>
    </source>
</evidence>
<accession>A0A0F8XX41</accession>
<dbReference type="GO" id="GO:0016020">
    <property type="term" value="C:membrane"/>
    <property type="evidence" value="ECO:0007669"/>
    <property type="project" value="InterPro"/>
</dbReference>
<reference evidence="2" key="1">
    <citation type="journal article" date="2015" name="Nature">
        <title>Complex archaea that bridge the gap between prokaryotes and eukaryotes.</title>
        <authorList>
            <person name="Spang A."/>
            <person name="Saw J.H."/>
            <person name="Jorgensen S.L."/>
            <person name="Zaremba-Niedzwiedzka K."/>
            <person name="Martijn J."/>
            <person name="Lind A.E."/>
            <person name="van Eijk R."/>
            <person name="Schleper C."/>
            <person name="Guy L."/>
            <person name="Ettema T.J."/>
        </authorList>
    </citation>
    <scope>NUCLEOTIDE SEQUENCE</scope>
</reference>
<feature type="transmembrane region" description="Helical" evidence="1">
    <location>
        <begin position="163"/>
        <end position="182"/>
    </location>
</feature>
<feature type="transmembrane region" description="Helical" evidence="1">
    <location>
        <begin position="194"/>
        <end position="211"/>
    </location>
</feature>
<dbReference type="GO" id="GO:0016780">
    <property type="term" value="F:phosphotransferase activity, for other substituted phosphate groups"/>
    <property type="evidence" value="ECO:0007669"/>
    <property type="project" value="InterPro"/>
</dbReference>
<dbReference type="EMBL" id="LAZR01056681">
    <property type="protein sequence ID" value="KKK73672.1"/>
    <property type="molecule type" value="Genomic_DNA"/>
</dbReference>
<dbReference type="Gene3D" id="1.20.120.1760">
    <property type="match status" value="1"/>
</dbReference>
<dbReference type="AlphaFoldDB" id="A0A0F8XX41"/>
<gene>
    <name evidence="2" type="ORF">LCGC14_2891500</name>
</gene>
<feature type="transmembrane region" description="Helical" evidence="1">
    <location>
        <begin position="47"/>
        <end position="65"/>
    </location>
</feature>
<feature type="transmembrane region" description="Helical" evidence="1">
    <location>
        <begin position="139"/>
        <end position="157"/>
    </location>
</feature>
<keyword evidence="1" id="KW-0812">Transmembrane</keyword>
<protein>
    <recommendedName>
        <fullName evidence="3">CDP-alcohol phosphatidyltransferase</fullName>
    </recommendedName>
</protein>
<dbReference type="Pfam" id="PF01066">
    <property type="entry name" value="CDP-OH_P_transf"/>
    <property type="match status" value="1"/>
</dbReference>
<name>A0A0F8XX41_9ZZZZ</name>
<proteinExistence type="predicted"/>
<comment type="caution">
    <text evidence="2">The sequence shown here is derived from an EMBL/GenBank/DDBJ whole genome shotgun (WGS) entry which is preliminary data.</text>
</comment>
<evidence type="ECO:0000256" key="1">
    <source>
        <dbReference type="SAM" id="Phobius"/>
    </source>
</evidence>
<keyword evidence="1" id="KW-0472">Membrane</keyword>
<evidence type="ECO:0008006" key="3">
    <source>
        <dbReference type="Google" id="ProtNLM"/>
    </source>
</evidence>
<feature type="transmembrane region" description="Helical" evidence="1">
    <location>
        <begin position="86"/>
        <end position="103"/>
    </location>
</feature>
<keyword evidence="1" id="KW-1133">Transmembrane helix</keyword>
<dbReference type="InterPro" id="IPR043130">
    <property type="entry name" value="CDP-OH_PTrfase_TM_dom"/>
</dbReference>
<feature type="transmembrane region" description="Helical" evidence="1">
    <location>
        <begin position="109"/>
        <end position="127"/>
    </location>
</feature>
<organism evidence="2">
    <name type="scientific">marine sediment metagenome</name>
    <dbReference type="NCBI Taxonomy" id="412755"/>
    <lineage>
        <taxon>unclassified sequences</taxon>
        <taxon>metagenomes</taxon>
        <taxon>ecological metagenomes</taxon>
    </lineage>
</organism>
<sequence>MNMSSPEHSQPPSILSFTKDLPNICSLVGLLSALLGIYFAVLGNFSASMIGFIWTVFFDWSDGIIARRMKDRTNEQKSFGVQLDSLIDIVSFGVGPAIILLSYGQFSPWFLPGAFIIVAAGVIRLSYFNVFGLVDKSTYMGLALDNNIIILAFVFLFNGQISQTAFTIVLYVLIVALAFLNVAPVRTPKLAGRWYFVLIVYTLVLTVLYMRQLL</sequence>
<dbReference type="InterPro" id="IPR000462">
    <property type="entry name" value="CDP-OH_P_trans"/>
</dbReference>
<dbReference type="GO" id="GO:0008654">
    <property type="term" value="P:phospholipid biosynthetic process"/>
    <property type="evidence" value="ECO:0007669"/>
    <property type="project" value="InterPro"/>
</dbReference>